<evidence type="ECO:0000313" key="6">
    <source>
        <dbReference type="RefSeq" id="XP_003747554.2"/>
    </source>
</evidence>
<keyword evidence="2" id="KW-0788">Thiol protease</keyword>
<evidence type="ECO:0000259" key="4">
    <source>
        <dbReference type="PROSITE" id="PS50235"/>
    </source>
</evidence>
<evidence type="ECO:0000256" key="3">
    <source>
        <dbReference type="SAM" id="MobiDB-lite"/>
    </source>
</evidence>
<dbReference type="SUPFAM" id="SSF54001">
    <property type="entry name" value="Cysteine proteinases"/>
    <property type="match status" value="1"/>
</dbReference>
<dbReference type="EC" id="3.4.19.12" evidence="2"/>
<reference evidence="6" key="1">
    <citation type="submission" date="2025-08" db="UniProtKB">
        <authorList>
            <consortium name="RefSeq"/>
        </authorList>
    </citation>
    <scope>IDENTIFICATION</scope>
</reference>
<evidence type="ECO:0000256" key="1">
    <source>
        <dbReference type="ARBA" id="ARBA00000707"/>
    </source>
</evidence>
<comment type="catalytic activity">
    <reaction evidence="1 2">
        <text>Thiol-dependent hydrolysis of ester, thioester, amide, peptide and isopeptide bonds formed by the C-terminal Gly of ubiquitin (a 76-residue protein attached to proteins as an intracellular targeting signal).</text>
        <dbReference type="EC" id="3.4.19.12"/>
    </reaction>
</comment>
<name>A0AAJ6QXT0_9ACAR</name>
<dbReference type="PROSITE" id="PS00973">
    <property type="entry name" value="USP_2"/>
    <property type="match status" value="1"/>
</dbReference>
<dbReference type="PANTHER" id="PTHR21646">
    <property type="entry name" value="UBIQUITIN CARBOXYL-TERMINAL HYDROLASE"/>
    <property type="match status" value="1"/>
</dbReference>
<evidence type="ECO:0000313" key="5">
    <source>
        <dbReference type="Proteomes" id="UP000694867"/>
    </source>
</evidence>
<keyword evidence="2 6" id="KW-0378">Hydrolase</keyword>
<feature type="domain" description="USP" evidence="4">
    <location>
        <begin position="233"/>
        <end position="568"/>
    </location>
</feature>
<dbReference type="InterPro" id="IPR018200">
    <property type="entry name" value="USP_CS"/>
</dbReference>
<dbReference type="Pfam" id="PF00443">
    <property type="entry name" value="UCH"/>
    <property type="match status" value="1"/>
</dbReference>
<dbReference type="GeneID" id="100904434"/>
<sequence length="575" mass="63393">MSLLSTPGSSWSLPSSRHYTTLSSSTSLATLRSKPPRSSTLAPSTYFSSSTSIDLPSRRSRMFLGREDALERSEPVKLTSYRDLSESRLALSRADSLSRGIRRLSITDLSTLTSSASGLDINGNVKKGHERSLSGCSQISGEALAPSPTGSDSGLGSRSITPSSSYHYRTLGSSNSSVDSIEVAVKPLTRHRIRRVSTASGDSSSGISVSSRSSARSLGSAADHNGNSTVAVVGLRNLGNSCFMNSIIQCLVHTQLADYFRGRAFRADVNTSSLMKGDLAQAFASLVTSMWTSKDGSAISPTEFRSQIQKYAPRFMGYSQQDAQEFLRYLLQGLHEDVNRVRIQPRGTCLPEIDGSLSDHQKAAESWRRYLRVDDSRIVDLFVGQLKSTLKCSECGHKSVTFDPFWDLSLPISDSRCTASTLQQCLEYFTKEEVLDGDEKPTCDQCKKRQRMTKNLSIWKCPKILVLHLKRFGNSERYRSKLETNVQFPLRNLDISAFMSNGGDSHFCKYNLIGVSNHSGSTHSGHYTATCLNPINRQWYSCNDARVSEVGESRVVSSEAYVLFYELDGTTFSRL</sequence>
<comment type="similarity">
    <text evidence="2">Belongs to the peptidase C19 family.</text>
</comment>
<dbReference type="AlphaFoldDB" id="A0AAJ6QXT0"/>
<dbReference type="PROSITE" id="PS00972">
    <property type="entry name" value="USP_1"/>
    <property type="match status" value="1"/>
</dbReference>
<dbReference type="GO" id="GO:0004843">
    <property type="term" value="F:cysteine-type deubiquitinase activity"/>
    <property type="evidence" value="ECO:0007669"/>
    <property type="project" value="UniProtKB-UniRule"/>
</dbReference>
<keyword evidence="2" id="KW-0833">Ubl conjugation pathway</keyword>
<organism evidence="5 6">
    <name type="scientific">Galendromus occidentalis</name>
    <name type="common">western predatory mite</name>
    <dbReference type="NCBI Taxonomy" id="34638"/>
    <lineage>
        <taxon>Eukaryota</taxon>
        <taxon>Metazoa</taxon>
        <taxon>Ecdysozoa</taxon>
        <taxon>Arthropoda</taxon>
        <taxon>Chelicerata</taxon>
        <taxon>Arachnida</taxon>
        <taxon>Acari</taxon>
        <taxon>Parasitiformes</taxon>
        <taxon>Mesostigmata</taxon>
        <taxon>Gamasina</taxon>
        <taxon>Phytoseioidea</taxon>
        <taxon>Phytoseiidae</taxon>
        <taxon>Typhlodrominae</taxon>
        <taxon>Galendromus</taxon>
    </lineage>
</organism>
<keyword evidence="2" id="KW-0645">Protease</keyword>
<gene>
    <name evidence="6" type="primary">LOC100904434</name>
</gene>
<dbReference type="PROSITE" id="PS50235">
    <property type="entry name" value="USP_3"/>
    <property type="match status" value="1"/>
</dbReference>
<dbReference type="CDD" id="cd02674">
    <property type="entry name" value="Peptidase_C19R"/>
    <property type="match status" value="1"/>
</dbReference>
<dbReference type="FunFam" id="3.90.70.10:FF:000083">
    <property type="entry name" value="Uncharacterized protein, isoform B"/>
    <property type="match status" value="1"/>
</dbReference>
<dbReference type="GO" id="GO:0016579">
    <property type="term" value="P:protein deubiquitination"/>
    <property type="evidence" value="ECO:0007669"/>
    <property type="project" value="InterPro"/>
</dbReference>
<dbReference type="CTD" id="9099"/>
<dbReference type="KEGG" id="goe:100904434"/>
<proteinExistence type="inferred from homology"/>
<feature type="region of interest" description="Disordered" evidence="3">
    <location>
        <begin position="139"/>
        <end position="159"/>
    </location>
</feature>
<protein>
    <recommendedName>
        <fullName evidence="2">Ubiquitin carboxyl-terminal hydrolase</fullName>
        <ecNumber evidence="2">3.4.19.12</ecNumber>
    </recommendedName>
</protein>
<evidence type="ECO:0000256" key="2">
    <source>
        <dbReference type="RuleBase" id="RU366025"/>
    </source>
</evidence>
<dbReference type="InterPro" id="IPR038765">
    <property type="entry name" value="Papain-like_cys_pep_sf"/>
</dbReference>
<dbReference type="GO" id="GO:0006508">
    <property type="term" value="P:proteolysis"/>
    <property type="evidence" value="ECO:0007669"/>
    <property type="project" value="UniProtKB-KW"/>
</dbReference>
<dbReference type="RefSeq" id="XP_003747554.2">
    <property type="nucleotide sequence ID" value="XM_003747506.2"/>
</dbReference>
<accession>A0AAJ6QXT0</accession>
<dbReference type="Proteomes" id="UP000694867">
    <property type="component" value="Unplaced"/>
</dbReference>
<dbReference type="InterPro" id="IPR050185">
    <property type="entry name" value="Ub_carboxyl-term_hydrolase"/>
</dbReference>
<dbReference type="InterPro" id="IPR028889">
    <property type="entry name" value="USP"/>
</dbReference>
<dbReference type="PANTHER" id="PTHR21646:SF23">
    <property type="entry name" value="UBIQUITIN CARBOXYL-TERMINAL HYDROLASE USP2"/>
    <property type="match status" value="1"/>
</dbReference>
<feature type="compositionally biased region" description="Polar residues" evidence="3">
    <location>
        <begin position="148"/>
        <end position="159"/>
    </location>
</feature>
<dbReference type="InterPro" id="IPR001394">
    <property type="entry name" value="Peptidase_C19_UCH"/>
</dbReference>
<dbReference type="Gene3D" id="3.90.70.10">
    <property type="entry name" value="Cysteine proteinases"/>
    <property type="match status" value="1"/>
</dbReference>
<keyword evidence="5" id="KW-1185">Reference proteome</keyword>